<organism evidence="1 2">
    <name type="scientific">Strongylus vulgaris</name>
    <name type="common">Blood worm</name>
    <dbReference type="NCBI Taxonomy" id="40348"/>
    <lineage>
        <taxon>Eukaryota</taxon>
        <taxon>Metazoa</taxon>
        <taxon>Ecdysozoa</taxon>
        <taxon>Nematoda</taxon>
        <taxon>Chromadorea</taxon>
        <taxon>Rhabditida</taxon>
        <taxon>Rhabditina</taxon>
        <taxon>Rhabditomorpha</taxon>
        <taxon>Strongyloidea</taxon>
        <taxon>Strongylidae</taxon>
        <taxon>Strongylus</taxon>
    </lineage>
</organism>
<dbReference type="EMBL" id="UYYB01007530">
    <property type="protein sequence ID" value="VDM68070.1"/>
    <property type="molecule type" value="Genomic_DNA"/>
</dbReference>
<dbReference type="AlphaFoldDB" id="A0A3P7I5K2"/>
<evidence type="ECO:0000313" key="2">
    <source>
        <dbReference type="Proteomes" id="UP000270094"/>
    </source>
</evidence>
<name>A0A3P7I5K2_STRVU</name>
<evidence type="ECO:0000313" key="1">
    <source>
        <dbReference type="EMBL" id="VDM68070.1"/>
    </source>
</evidence>
<keyword evidence="2" id="KW-1185">Reference proteome</keyword>
<protein>
    <submittedName>
        <fullName evidence="1">Uncharacterized protein</fullName>
    </submittedName>
</protein>
<reference evidence="1 2" key="1">
    <citation type="submission" date="2018-11" db="EMBL/GenBank/DDBJ databases">
        <authorList>
            <consortium name="Pathogen Informatics"/>
        </authorList>
    </citation>
    <scope>NUCLEOTIDE SEQUENCE [LARGE SCALE GENOMIC DNA]</scope>
</reference>
<gene>
    <name evidence="1" type="ORF">SVUK_LOCUS3068</name>
</gene>
<dbReference type="Proteomes" id="UP000270094">
    <property type="component" value="Unassembled WGS sequence"/>
</dbReference>
<sequence>MVEKSNIAMVQFRQIWVQRTNKLPSKYEGEKTLHDNLPTLNFHNTSAPGPPGHAAKCALDPRKAINDFFRN</sequence>
<proteinExistence type="predicted"/>
<accession>A0A3P7I5K2</accession>